<sequence>MNLVREEHATRFIEIIEPNPEECPVYTIPREPNVPFKLRLLNENLHNPSDPKAKLMPRFDVSAISPSRSKILELLRPEDPGRDALEAIVRPVPRRGLTRPLDEDTRRFLQKALESPSFLTDPLQSVTEPQNSDEQSIESTPKSISSQAERSLADELKEAEEDEQSGSHIGHELLCEFRRRGGGIRESVERERLGKLALSVEEDDEDDAGLCAAARRIDALLAESRDLHEELAGIQEDLQTSPLLSALRPGPSPSDGGSPAGTMSYDLRMEITEVHDPYGWSQHRRERRCVYYPLTVLPPVVRNCFSYVASILNYTSVSYQVNASIPSVPVMPKHEGAAIKAVGRLLIGTMAHQRWASCVINQALLIIGVTMAFCGHQKSYPCLCPLDKYGVGCMDLMERWFETDTDFQRWSGAGVSRVPARPFTLGFVARDESWAAQLTPARTPTGFAWVRAPARHPAAVDTHRRRPIPAVRAAPGPSQPAPAAMRARALPLLTALIAASTLTYAEKSKFYYMESLCKDHFLQRQYRKVDGGVLWSRNERNLDCTVTFQTHSILQRFMLHFDLLQLDCNDHLYVYDGAHATPSPKADLSCRNTKQQVGALFTRSNFVTLKYVTDNWGTDANGFKLVITSVKDPKHGCKEFRCKQREFCVSADLTCDGVDHCADGSDEDTALLCPESGSSGAGTTWLVVLVAGCAALTLAVAAAACCLCRRRASSHRTHLHLQQMASSNGSGAASSGVGVGVGLGVEAGNTRLPGNWALPAGPRGLEAARAGRLRPRARKRCGCPVFGVNKTQCKFNYMTLNIFGLLFVCY</sequence>
<accession>A0ACC1DC67</accession>
<dbReference type="EMBL" id="CM034390">
    <property type="protein sequence ID" value="KAJ0181538.1"/>
    <property type="molecule type" value="Genomic_DNA"/>
</dbReference>
<reference evidence="1 2" key="1">
    <citation type="journal article" date="2021" name="Front. Genet.">
        <title>Chromosome-Level Genome Assembly Reveals Significant Gene Expansion in the Toll and IMD Signaling Pathways of Dendrolimus kikuchii.</title>
        <authorList>
            <person name="Zhou J."/>
            <person name="Wu P."/>
            <person name="Xiong Z."/>
            <person name="Liu N."/>
            <person name="Zhao N."/>
            <person name="Ji M."/>
            <person name="Qiu Y."/>
            <person name="Yang B."/>
        </authorList>
    </citation>
    <scope>NUCLEOTIDE SEQUENCE [LARGE SCALE GENOMIC DNA]</scope>
    <source>
        <strain evidence="1">Ann1</strain>
    </source>
</reference>
<dbReference type="Proteomes" id="UP000824533">
    <property type="component" value="Linkage Group LG04"/>
</dbReference>
<evidence type="ECO:0000313" key="1">
    <source>
        <dbReference type="EMBL" id="KAJ0181538.1"/>
    </source>
</evidence>
<evidence type="ECO:0000313" key="2">
    <source>
        <dbReference type="Proteomes" id="UP000824533"/>
    </source>
</evidence>
<organism evidence="1 2">
    <name type="scientific">Dendrolimus kikuchii</name>
    <dbReference type="NCBI Taxonomy" id="765133"/>
    <lineage>
        <taxon>Eukaryota</taxon>
        <taxon>Metazoa</taxon>
        <taxon>Ecdysozoa</taxon>
        <taxon>Arthropoda</taxon>
        <taxon>Hexapoda</taxon>
        <taxon>Insecta</taxon>
        <taxon>Pterygota</taxon>
        <taxon>Neoptera</taxon>
        <taxon>Endopterygota</taxon>
        <taxon>Lepidoptera</taxon>
        <taxon>Glossata</taxon>
        <taxon>Ditrysia</taxon>
        <taxon>Bombycoidea</taxon>
        <taxon>Lasiocampidae</taxon>
        <taxon>Dendrolimus</taxon>
    </lineage>
</organism>
<comment type="caution">
    <text evidence="1">The sequence shown here is derived from an EMBL/GenBank/DDBJ whole genome shotgun (WGS) entry which is preliminary data.</text>
</comment>
<keyword evidence="2" id="KW-1185">Reference proteome</keyword>
<gene>
    <name evidence="1" type="ORF">K1T71_002260</name>
</gene>
<name>A0ACC1DC67_9NEOP</name>
<proteinExistence type="predicted"/>
<protein>
    <submittedName>
        <fullName evidence="1">Uncharacterized protein</fullName>
    </submittedName>
</protein>